<accession>A0A8J3HPA8</accession>
<dbReference type="PANTHER" id="PTHR42703">
    <property type="entry name" value="NADH DEHYDROGENASE"/>
    <property type="match status" value="1"/>
</dbReference>
<feature type="transmembrane region" description="Helical" evidence="8">
    <location>
        <begin position="105"/>
        <end position="126"/>
    </location>
</feature>
<organism evidence="10 11">
    <name type="scientific">Candidatus Mesenet longicola</name>
    <dbReference type="NCBI Taxonomy" id="1892558"/>
    <lineage>
        <taxon>Bacteria</taxon>
        <taxon>Pseudomonadati</taxon>
        <taxon>Pseudomonadota</taxon>
        <taxon>Alphaproteobacteria</taxon>
        <taxon>Rickettsiales</taxon>
        <taxon>Anaplasmataceae</taxon>
        <taxon>Candidatus Mesenet</taxon>
    </lineage>
</organism>
<evidence type="ECO:0000313" key="10">
    <source>
        <dbReference type="EMBL" id="GHM59376.1"/>
    </source>
</evidence>
<feature type="transmembrane region" description="Helical" evidence="8">
    <location>
        <begin position="50"/>
        <end position="69"/>
    </location>
</feature>
<sequence length="421" mass="46385">MGGWIAPYGIELRIDLFNAVMLCLINFISLMSVLYGFYINKKEIDGDKIAGLYSIFLFCLSGFIGILVTNDVFNIYVFLEISSLSSYMLVAMGRSKSSLTAAFEYLINGTIGATFYLIGVGLLYSVTGTLNISDLAPKISYLQDSLIIQSGLIFIVIGLSIKIALFPLNRWIVNAYSASPSFVTIFFSGTATKVMIYVLLRIYYSIFYANSLFIESYLTHLLLILALCGIVFGGLLAIVEKDLKKLLAYSSVAQIGYIILGVSLNSKAGLTAVIIHIISHSVVKSALFMVAGCASYTTGTTNIENLNKSSITPIFIILGMGLIGVPITFGFVAKWYLLKSIIDSSLWVPLVIFVLGSFLSVIYVWKVIERMYLKANQEMKITQVPIIMLLCSWFMITPIVIFGIYSKPIVDIADKISALLQ</sequence>
<feature type="transmembrane region" description="Helical" evidence="8">
    <location>
        <begin position="344"/>
        <end position="365"/>
    </location>
</feature>
<feature type="transmembrane region" description="Helical" evidence="8">
    <location>
        <begin position="16"/>
        <end position="38"/>
    </location>
</feature>
<proteinExistence type="inferred from homology"/>
<dbReference type="InterPro" id="IPR001750">
    <property type="entry name" value="ND/Mrp_TM"/>
</dbReference>
<evidence type="ECO:0000256" key="2">
    <source>
        <dbReference type="ARBA" id="ARBA00005346"/>
    </source>
</evidence>
<dbReference type="AlphaFoldDB" id="A0A8J3HPA8"/>
<dbReference type="Pfam" id="PF00361">
    <property type="entry name" value="Proton_antipo_M"/>
    <property type="match status" value="1"/>
</dbReference>
<reference evidence="10 11" key="1">
    <citation type="journal article" date="2021" name="Microb. Ecol.">
        <title>Candidatus Mesenet longicola: Novel Endosymbionts of Brontispa longissima that Induce Cytoplasmic Incompatibility.</title>
        <authorList>
            <person name="Takano S."/>
            <person name="Gotoh Y."/>
            <person name="Hayashi T."/>
        </authorList>
    </citation>
    <scope>NUCLEOTIDE SEQUENCE [LARGE SCALE GENOMIC DNA]</scope>
    <source>
        <strain evidence="10">L5</strain>
    </source>
</reference>
<comment type="caution">
    <text evidence="10">The sequence shown here is derived from an EMBL/GenBank/DDBJ whole genome shotgun (WGS) entry which is preliminary data.</text>
</comment>
<keyword evidence="6 8" id="KW-0472">Membrane</keyword>
<evidence type="ECO:0000256" key="6">
    <source>
        <dbReference type="ARBA" id="ARBA00023136"/>
    </source>
</evidence>
<feature type="transmembrane region" description="Helical" evidence="8">
    <location>
        <begin position="180"/>
        <end position="204"/>
    </location>
</feature>
<feature type="transmembrane region" description="Helical" evidence="8">
    <location>
        <begin position="270"/>
        <end position="293"/>
    </location>
</feature>
<feature type="domain" description="NADH:quinone oxidoreductase/Mrp antiporter transmembrane" evidence="9">
    <location>
        <begin position="70"/>
        <end position="360"/>
    </location>
</feature>
<dbReference type="PRINTS" id="PR01437">
    <property type="entry name" value="NUOXDRDTASE4"/>
</dbReference>
<protein>
    <submittedName>
        <fullName evidence="10">Cation:proton antiporter</fullName>
    </submittedName>
</protein>
<dbReference type="GO" id="GO:0042773">
    <property type="term" value="P:ATP synthesis coupled electron transport"/>
    <property type="evidence" value="ECO:0007669"/>
    <property type="project" value="InterPro"/>
</dbReference>
<comment type="subcellular location">
    <subcellularLocation>
        <location evidence="1">Cell membrane</location>
        <topology evidence="1">Multi-pass membrane protein</topology>
    </subcellularLocation>
    <subcellularLocation>
        <location evidence="7">Membrane</location>
        <topology evidence="7">Multi-pass membrane protein</topology>
    </subcellularLocation>
</comment>
<feature type="transmembrane region" description="Helical" evidence="8">
    <location>
        <begin position="75"/>
        <end position="93"/>
    </location>
</feature>
<dbReference type="GO" id="GO:0005886">
    <property type="term" value="C:plasma membrane"/>
    <property type="evidence" value="ECO:0007669"/>
    <property type="project" value="UniProtKB-SubCell"/>
</dbReference>
<evidence type="ECO:0000256" key="5">
    <source>
        <dbReference type="ARBA" id="ARBA00022989"/>
    </source>
</evidence>
<comment type="similarity">
    <text evidence="2">Belongs to the CPA3 antiporters (TC 2.A.63) subunit D family.</text>
</comment>
<evidence type="ECO:0000256" key="4">
    <source>
        <dbReference type="ARBA" id="ARBA00022692"/>
    </source>
</evidence>
<feature type="transmembrane region" description="Helical" evidence="8">
    <location>
        <begin position="386"/>
        <end position="405"/>
    </location>
</feature>
<name>A0A8J3HPA8_9RICK</name>
<dbReference type="InterPro" id="IPR003918">
    <property type="entry name" value="NADH_UbQ_OxRdtase"/>
</dbReference>
<keyword evidence="11" id="KW-1185">Reference proteome</keyword>
<feature type="transmembrane region" description="Helical" evidence="8">
    <location>
        <begin position="146"/>
        <end position="168"/>
    </location>
</feature>
<evidence type="ECO:0000256" key="1">
    <source>
        <dbReference type="ARBA" id="ARBA00004651"/>
    </source>
</evidence>
<evidence type="ECO:0000256" key="3">
    <source>
        <dbReference type="ARBA" id="ARBA00022475"/>
    </source>
</evidence>
<dbReference type="GO" id="GO:0008137">
    <property type="term" value="F:NADH dehydrogenase (ubiquinone) activity"/>
    <property type="evidence" value="ECO:0007669"/>
    <property type="project" value="InterPro"/>
</dbReference>
<evidence type="ECO:0000256" key="8">
    <source>
        <dbReference type="SAM" id="Phobius"/>
    </source>
</evidence>
<feature type="transmembrane region" description="Helical" evidence="8">
    <location>
        <begin position="216"/>
        <end position="239"/>
    </location>
</feature>
<feature type="transmembrane region" description="Helical" evidence="8">
    <location>
        <begin position="314"/>
        <end position="338"/>
    </location>
</feature>
<dbReference type="PANTHER" id="PTHR42703:SF1">
    <property type="entry name" value="NA(+)_H(+) ANTIPORTER SUBUNIT D1"/>
    <property type="match status" value="1"/>
</dbReference>
<dbReference type="InterPro" id="IPR050586">
    <property type="entry name" value="CPA3_Na-H_Antiporter_D"/>
</dbReference>
<evidence type="ECO:0000256" key="7">
    <source>
        <dbReference type="RuleBase" id="RU000320"/>
    </source>
</evidence>
<keyword evidence="5 8" id="KW-1133">Transmembrane helix</keyword>
<gene>
    <name evidence="10" type="ORF">sL5_03690</name>
</gene>
<keyword evidence="4 7" id="KW-0812">Transmembrane</keyword>
<dbReference type="EMBL" id="BNGU01000010">
    <property type="protein sequence ID" value="GHM59376.1"/>
    <property type="molecule type" value="Genomic_DNA"/>
</dbReference>
<feature type="transmembrane region" description="Helical" evidence="8">
    <location>
        <begin position="246"/>
        <end position="264"/>
    </location>
</feature>
<evidence type="ECO:0000313" key="11">
    <source>
        <dbReference type="Proteomes" id="UP000637906"/>
    </source>
</evidence>
<evidence type="ECO:0000259" key="9">
    <source>
        <dbReference type="Pfam" id="PF00361"/>
    </source>
</evidence>
<dbReference type="Proteomes" id="UP000637906">
    <property type="component" value="Unassembled WGS sequence"/>
</dbReference>
<keyword evidence="3" id="KW-1003">Cell membrane</keyword>